<reference evidence="2 3" key="2">
    <citation type="journal article" date="2022" name="Mar. Drugs">
        <title>Bioassay-Guided Fractionation Leads to the Detection of Cholic Acid Generated by the Rare Thalassomonas sp.</title>
        <authorList>
            <person name="Pheiffer F."/>
            <person name="Schneider Y.K."/>
            <person name="Hansen E.H."/>
            <person name="Andersen J.H."/>
            <person name="Isaksson J."/>
            <person name="Busche T."/>
            <person name="R C."/>
            <person name="Kalinowski J."/>
            <person name="Zyl L.V."/>
            <person name="Trindade M."/>
        </authorList>
    </citation>
    <scope>NUCLEOTIDE SEQUENCE [LARGE SCALE GENOMIC DNA]</scope>
    <source>
        <strain evidence="2 3">XOM25</strain>
    </source>
</reference>
<sequence>MFNKDPSRQWLPKTAPLAITLALTLGYSLGASAADNNQLPAVAKLSQGKNIPVTPGKTEADTPKSLTALTQSNASYSYDELGRLSRITVNGKLITEYQYDAVGNRTQKQHHQ</sequence>
<protein>
    <submittedName>
        <fullName evidence="2">RHS repeat protein</fullName>
    </submittedName>
</protein>
<feature type="signal peptide" evidence="1">
    <location>
        <begin position="1"/>
        <end position="33"/>
    </location>
</feature>
<organism evidence="2 3">
    <name type="scientific">Thalassomonas viridans</name>
    <dbReference type="NCBI Taxonomy" id="137584"/>
    <lineage>
        <taxon>Bacteria</taxon>
        <taxon>Pseudomonadati</taxon>
        <taxon>Pseudomonadota</taxon>
        <taxon>Gammaproteobacteria</taxon>
        <taxon>Alteromonadales</taxon>
        <taxon>Colwelliaceae</taxon>
        <taxon>Thalassomonas</taxon>
    </lineage>
</organism>
<dbReference type="InterPro" id="IPR031325">
    <property type="entry name" value="RHS_repeat"/>
</dbReference>
<keyword evidence="1" id="KW-0732">Signal</keyword>
<name>A0AAE9ZA44_9GAMM</name>
<dbReference type="Proteomes" id="UP000032352">
    <property type="component" value="Chromosome pTvir"/>
</dbReference>
<reference evidence="2 3" key="1">
    <citation type="journal article" date="2015" name="Genome Announc.">
        <title>Draft Genome Sequences of Marine Isolates of Thalassomonas viridans and Thalassomonas actiniarum.</title>
        <authorList>
            <person name="Olonade I."/>
            <person name="van Zyl L.J."/>
            <person name="Trindade M."/>
        </authorList>
    </citation>
    <scope>NUCLEOTIDE SEQUENCE [LARGE SCALE GENOMIC DNA]</scope>
    <source>
        <strain evidence="2 3">XOM25</strain>
    </source>
</reference>
<keyword evidence="3" id="KW-1185">Reference proteome</keyword>
<accession>A0AAE9ZA44</accession>
<dbReference type="EMBL" id="CP059734">
    <property type="protein sequence ID" value="WDE08765.1"/>
    <property type="molecule type" value="Genomic_DNA"/>
</dbReference>
<dbReference type="Gene3D" id="2.180.10.10">
    <property type="entry name" value="RHS repeat-associated core"/>
    <property type="match status" value="1"/>
</dbReference>
<dbReference type="RefSeq" id="WP_044836467.1">
    <property type="nucleotide sequence ID" value="NZ_CP059734.1"/>
</dbReference>
<dbReference type="Pfam" id="PF05593">
    <property type="entry name" value="RHS_repeat"/>
    <property type="match status" value="1"/>
</dbReference>
<evidence type="ECO:0000256" key="1">
    <source>
        <dbReference type="SAM" id="SignalP"/>
    </source>
</evidence>
<proteinExistence type="predicted"/>
<dbReference type="NCBIfam" id="TIGR01643">
    <property type="entry name" value="YD_repeat_2x"/>
    <property type="match status" value="1"/>
</dbReference>
<feature type="chain" id="PRO_5042197938" evidence="1">
    <location>
        <begin position="34"/>
        <end position="112"/>
    </location>
</feature>
<evidence type="ECO:0000313" key="3">
    <source>
        <dbReference type="Proteomes" id="UP000032352"/>
    </source>
</evidence>
<gene>
    <name evidence="2" type="ORF">SG34_033235</name>
</gene>
<dbReference type="InterPro" id="IPR006530">
    <property type="entry name" value="YD"/>
</dbReference>
<dbReference type="AlphaFoldDB" id="A0AAE9ZA44"/>
<dbReference type="KEGG" id="tvd:SG34_033235"/>
<evidence type="ECO:0000313" key="2">
    <source>
        <dbReference type="EMBL" id="WDE08765.1"/>
    </source>
</evidence>